<dbReference type="AlphaFoldDB" id="A0A432XSQ3"/>
<dbReference type="Pfam" id="PF11157">
    <property type="entry name" value="DUF2937"/>
    <property type="match status" value="1"/>
</dbReference>
<protein>
    <submittedName>
        <fullName evidence="2">DUF2937 domain-containing protein</fullName>
    </submittedName>
</protein>
<dbReference type="OrthoDB" id="7021410at2"/>
<name>A0A432XSQ3_9GAMM</name>
<dbReference type="PIRSF" id="PIRSF029393">
    <property type="entry name" value="UCP029393"/>
    <property type="match status" value="1"/>
</dbReference>
<dbReference type="InterPro" id="IPR016917">
    <property type="entry name" value="UCP029393"/>
</dbReference>
<evidence type="ECO:0000256" key="1">
    <source>
        <dbReference type="SAM" id="Phobius"/>
    </source>
</evidence>
<organism evidence="2 3">
    <name type="scientific">Idiomarina fontislapidosi</name>
    <dbReference type="NCBI Taxonomy" id="263723"/>
    <lineage>
        <taxon>Bacteria</taxon>
        <taxon>Pseudomonadati</taxon>
        <taxon>Pseudomonadota</taxon>
        <taxon>Gammaproteobacteria</taxon>
        <taxon>Alteromonadales</taxon>
        <taxon>Idiomarinaceae</taxon>
        <taxon>Idiomarina</taxon>
    </lineage>
</organism>
<dbReference type="RefSeq" id="WP_110575477.1">
    <property type="nucleotide sequence ID" value="NZ_PIPV01000009.1"/>
</dbReference>
<comment type="caution">
    <text evidence="2">The sequence shown here is derived from an EMBL/GenBank/DDBJ whole genome shotgun (WGS) entry which is preliminary data.</text>
</comment>
<feature type="transmembrane region" description="Helical" evidence="1">
    <location>
        <begin position="7"/>
        <end position="27"/>
    </location>
</feature>
<keyword evidence="1" id="KW-0472">Membrane</keyword>
<dbReference type="Proteomes" id="UP000287330">
    <property type="component" value="Unassembled WGS sequence"/>
</dbReference>
<proteinExistence type="predicted"/>
<feature type="transmembrane region" description="Helical" evidence="1">
    <location>
        <begin position="136"/>
        <end position="160"/>
    </location>
</feature>
<sequence length="170" mass="19563">MKRLAAYGRLICFFVAAMIGIQVPQFVDQYGDAVYAHLNEAKASVAEFQQEADRYFDGSIERLIDYYRASDDPVFIDGGESIESIYQRYQTLQSAWNQYQQGHWQRYQTTFLSPVVDIRSEAWARYDYAVRLTPEALVMAVAVGLIVSLLADLLLSLLLWPLRKRRTVAH</sequence>
<gene>
    <name evidence="2" type="ORF">CWE25_10465</name>
</gene>
<keyword evidence="1" id="KW-1133">Transmembrane helix</keyword>
<keyword evidence="3" id="KW-1185">Reference proteome</keyword>
<accession>A0A432XSQ3</accession>
<keyword evidence="1" id="KW-0812">Transmembrane</keyword>
<evidence type="ECO:0000313" key="3">
    <source>
        <dbReference type="Proteomes" id="UP000287330"/>
    </source>
</evidence>
<reference evidence="3" key="1">
    <citation type="journal article" date="2018" name="Front. Microbiol.">
        <title>Genome-Based Analysis Reveals the Taxonomy and Diversity of the Family Idiomarinaceae.</title>
        <authorList>
            <person name="Liu Y."/>
            <person name="Lai Q."/>
            <person name="Shao Z."/>
        </authorList>
    </citation>
    <scope>NUCLEOTIDE SEQUENCE [LARGE SCALE GENOMIC DNA]</scope>
    <source>
        <strain evidence="3">F23</strain>
    </source>
</reference>
<dbReference type="InterPro" id="IPR022584">
    <property type="entry name" value="DUF2937"/>
</dbReference>
<evidence type="ECO:0000313" key="2">
    <source>
        <dbReference type="EMBL" id="RUO51694.1"/>
    </source>
</evidence>
<dbReference type="EMBL" id="PIPV01000009">
    <property type="protein sequence ID" value="RUO51694.1"/>
    <property type="molecule type" value="Genomic_DNA"/>
</dbReference>